<dbReference type="InterPro" id="IPR003156">
    <property type="entry name" value="DHHA1_dom"/>
</dbReference>
<comment type="caution">
    <text evidence="3">The sequence shown here is derived from an EMBL/GenBank/DDBJ whole genome shotgun (WGS) entry which is preliminary data.</text>
</comment>
<dbReference type="AlphaFoldDB" id="A0A5D8QF15"/>
<dbReference type="PANTHER" id="PTHR47618">
    <property type="entry name" value="BIFUNCTIONAL OLIGORIBONUCLEASE AND PAP PHOSPHATASE NRNA"/>
    <property type="match status" value="1"/>
</dbReference>
<reference evidence="3 4" key="1">
    <citation type="submission" date="2019-08" db="EMBL/GenBank/DDBJ databases">
        <title>Calorimonas adulescens gen. nov., sp. nov., an anaerobic thermophilic bacterium from Sakhalin hot spring.</title>
        <authorList>
            <person name="Khomyakova M.A."/>
            <person name="Merkel A.Y."/>
            <person name="Novikov A."/>
            <person name="Bonch-Osmolovskaya E.A."/>
            <person name="Slobodkin A.I."/>
        </authorList>
    </citation>
    <scope>NUCLEOTIDE SEQUENCE [LARGE SCALE GENOMIC DNA]</scope>
    <source>
        <strain evidence="3 4">A05MB</strain>
    </source>
</reference>
<evidence type="ECO:0000313" key="4">
    <source>
        <dbReference type="Proteomes" id="UP000322976"/>
    </source>
</evidence>
<dbReference type="GO" id="GO:0003676">
    <property type="term" value="F:nucleic acid binding"/>
    <property type="evidence" value="ECO:0007669"/>
    <property type="project" value="InterPro"/>
</dbReference>
<dbReference type="RefSeq" id="WP_149543928.1">
    <property type="nucleotide sequence ID" value="NZ_VTPS01000001.1"/>
</dbReference>
<evidence type="ECO:0000259" key="1">
    <source>
        <dbReference type="Pfam" id="PF01368"/>
    </source>
</evidence>
<gene>
    <name evidence="3" type="ORF">FWJ32_00020</name>
</gene>
<accession>A0A5D8QF15</accession>
<name>A0A5D8QF15_9THEO</name>
<dbReference type="Pfam" id="PF02272">
    <property type="entry name" value="DHHA1"/>
    <property type="match status" value="1"/>
</dbReference>
<evidence type="ECO:0000313" key="3">
    <source>
        <dbReference type="EMBL" id="TZE83310.1"/>
    </source>
</evidence>
<proteinExistence type="predicted"/>
<feature type="domain" description="DDH" evidence="1">
    <location>
        <begin position="15"/>
        <end position="158"/>
    </location>
</feature>
<dbReference type="SUPFAM" id="SSF64182">
    <property type="entry name" value="DHH phosphoesterases"/>
    <property type="match status" value="1"/>
</dbReference>
<sequence length="330" mass="36810">MIVNDILNIINSAQKIYISTHIMPDGDCIGSSLALYIALKRVGKNVKVILDDEIPLHYRFLPYYEEIISPDICENDSPDLFITLDNNDIERLGRSKNIFFKAPNSLCIDHHPLGKVMFSKFNYVDTNASATAEIVYVIIKSLSVEIDKDIANCLLTAIIADTGGFKFDNVTPYTLNISADLLASGADIKKINEIIFDKMSIEKVKLLSKVLSTLSVIENGKIGYIYLNKAMLEDCGASVSDSEGFINYVKNIDSVEIAVMFRIEDNGVRVSLRSKDFVDVNKIANKFGGGGHKKASGCFIDNNFDAVKNVILDECRRSLWLEWHSECIQT</sequence>
<dbReference type="Gene3D" id="3.10.310.30">
    <property type="match status" value="1"/>
</dbReference>
<dbReference type="PANTHER" id="PTHR47618:SF1">
    <property type="entry name" value="BIFUNCTIONAL OLIGORIBONUCLEASE AND PAP PHOSPHATASE NRNA"/>
    <property type="match status" value="1"/>
</dbReference>
<dbReference type="Gene3D" id="3.90.1640.10">
    <property type="entry name" value="inorganic pyrophosphatase (n-terminal core)"/>
    <property type="match status" value="1"/>
</dbReference>
<protein>
    <submittedName>
        <fullName evidence="3">Bifunctional oligoribonuclease/PAP phosphatase NrnA</fullName>
    </submittedName>
</protein>
<keyword evidence="4" id="KW-1185">Reference proteome</keyword>
<feature type="domain" description="DHHA1" evidence="2">
    <location>
        <begin position="236"/>
        <end position="311"/>
    </location>
</feature>
<dbReference type="Proteomes" id="UP000322976">
    <property type="component" value="Unassembled WGS sequence"/>
</dbReference>
<dbReference type="InterPro" id="IPR038763">
    <property type="entry name" value="DHH_sf"/>
</dbReference>
<dbReference type="InterPro" id="IPR051319">
    <property type="entry name" value="Oligoribo/pAp-PDE_c-di-AMP_PDE"/>
</dbReference>
<dbReference type="InterPro" id="IPR001667">
    <property type="entry name" value="DDH_dom"/>
</dbReference>
<dbReference type="EMBL" id="VTPS01000001">
    <property type="protein sequence ID" value="TZE83310.1"/>
    <property type="molecule type" value="Genomic_DNA"/>
</dbReference>
<evidence type="ECO:0000259" key="2">
    <source>
        <dbReference type="Pfam" id="PF02272"/>
    </source>
</evidence>
<dbReference type="Pfam" id="PF01368">
    <property type="entry name" value="DHH"/>
    <property type="match status" value="1"/>
</dbReference>
<organism evidence="3 4">
    <name type="scientific">Calorimonas adulescens</name>
    <dbReference type="NCBI Taxonomy" id="2606906"/>
    <lineage>
        <taxon>Bacteria</taxon>
        <taxon>Bacillati</taxon>
        <taxon>Bacillota</taxon>
        <taxon>Clostridia</taxon>
        <taxon>Thermoanaerobacterales</taxon>
        <taxon>Thermoanaerobacteraceae</taxon>
        <taxon>Calorimonas</taxon>
    </lineage>
</organism>